<dbReference type="Gene3D" id="3.40.640.10">
    <property type="entry name" value="Type I PLP-dependent aspartate aminotransferase-like (Major domain)"/>
    <property type="match status" value="1"/>
</dbReference>
<dbReference type="InterPro" id="IPR015424">
    <property type="entry name" value="PyrdxlP-dep_Trfase"/>
</dbReference>
<dbReference type="PANTHER" id="PTHR11808">
    <property type="entry name" value="TRANS-SULFURATION ENZYME FAMILY MEMBER"/>
    <property type="match status" value="1"/>
</dbReference>
<dbReference type="PANTHER" id="PTHR11808:SF80">
    <property type="entry name" value="CYSTATHIONINE GAMMA-LYASE"/>
    <property type="match status" value="1"/>
</dbReference>
<dbReference type="InterPro" id="IPR000277">
    <property type="entry name" value="Cys/Met-Metab_PyrdxlP-dep_enz"/>
</dbReference>
<evidence type="ECO:0000313" key="5">
    <source>
        <dbReference type="EMBL" id="MCY6960091.1"/>
    </source>
</evidence>
<dbReference type="SUPFAM" id="SSF53383">
    <property type="entry name" value="PLP-dependent transferases"/>
    <property type="match status" value="1"/>
</dbReference>
<comment type="similarity">
    <text evidence="2 4">Belongs to the trans-sulfuration enzymes family.</text>
</comment>
<accession>A0ABT4DG49</accession>
<keyword evidence="6" id="KW-1185">Reference proteome</keyword>
<dbReference type="PROSITE" id="PS00868">
    <property type="entry name" value="CYS_MET_METAB_PP"/>
    <property type="match status" value="1"/>
</dbReference>
<dbReference type="Proteomes" id="UP001144612">
    <property type="component" value="Unassembled WGS sequence"/>
</dbReference>
<evidence type="ECO:0000256" key="4">
    <source>
        <dbReference type="RuleBase" id="RU362118"/>
    </source>
</evidence>
<evidence type="ECO:0000256" key="3">
    <source>
        <dbReference type="ARBA" id="ARBA00022898"/>
    </source>
</evidence>
<gene>
    <name evidence="5" type="ORF">OW729_15835</name>
</gene>
<name>A0ABT4DG49_9CLOT</name>
<protein>
    <submittedName>
        <fullName evidence="5">PLP-dependent aspartate aminotransferase family protein</fullName>
    </submittedName>
</protein>
<dbReference type="InterPro" id="IPR015422">
    <property type="entry name" value="PyrdxlP-dep_Trfase_small"/>
</dbReference>
<proteinExistence type="inferred from homology"/>
<keyword evidence="3 4" id="KW-0663">Pyridoxal phosphate</keyword>
<evidence type="ECO:0000256" key="2">
    <source>
        <dbReference type="ARBA" id="ARBA00009077"/>
    </source>
</evidence>
<dbReference type="RefSeq" id="WP_268062528.1">
    <property type="nucleotide sequence ID" value="NZ_JAPQFJ010000020.1"/>
</dbReference>
<evidence type="ECO:0000313" key="6">
    <source>
        <dbReference type="Proteomes" id="UP001144612"/>
    </source>
</evidence>
<sequence length="390" mass="42690">MSNNSNYDLETKIIHWGHKPDPTTGALSSPIYQTATFAAKTVEHFEELCQTWGYVYSRECNPTLTELESKLAMLEGGESAIVSASGMGAIASTILALVKSGDHVISSDGIFSHTKILISELLSKFDVDITFVQAQNSENVKKALKPNTKLVYIESPLNPSLDMVDIKKIAELAHENKSLLIVDGTFATPIIQQPIKLGADLVVHSLTKFINGHGDTLGGAVIGSKELIELVRWPSLCCFTGAALHPISAWMILRGINTLDMRVRKHCDNALQLAEFLSENDNIEFVKYPALKSHLQYDLCKKQMNGLGGGIVTFKLKDGINGVIRDKASRDLINSLELATIATSLGEQHTLIQMNGDNLIRVAVGLESAQDIINDFKQALSKINNTLRTY</sequence>
<dbReference type="EMBL" id="JAPQFJ010000020">
    <property type="protein sequence ID" value="MCY6960091.1"/>
    <property type="molecule type" value="Genomic_DNA"/>
</dbReference>
<dbReference type="GO" id="GO:0008483">
    <property type="term" value="F:transaminase activity"/>
    <property type="evidence" value="ECO:0007669"/>
    <property type="project" value="UniProtKB-KW"/>
</dbReference>
<dbReference type="PIRSF" id="PIRSF001434">
    <property type="entry name" value="CGS"/>
    <property type="match status" value="1"/>
</dbReference>
<organism evidence="5 6">
    <name type="scientific">Clostridium brassicae</name>
    <dbReference type="NCBI Taxonomy" id="2999072"/>
    <lineage>
        <taxon>Bacteria</taxon>
        <taxon>Bacillati</taxon>
        <taxon>Bacillota</taxon>
        <taxon>Clostridia</taxon>
        <taxon>Eubacteriales</taxon>
        <taxon>Clostridiaceae</taxon>
        <taxon>Clostridium</taxon>
    </lineage>
</organism>
<keyword evidence="5" id="KW-0808">Transferase</keyword>
<dbReference type="Pfam" id="PF01053">
    <property type="entry name" value="Cys_Met_Meta_PP"/>
    <property type="match status" value="1"/>
</dbReference>
<comment type="caution">
    <text evidence="5">The sequence shown here is derived from an EMBL/GenBank/DDBJ whole genome shotgun (WGS) entry which is preliminary data.</text>
</comment>
<dbReference type="InterPro" id="IPR015421">
    <property type="entry name" value="PyrdxlP-dep_Trfase_major"/>
</dbReference>
<reference evidence="5" key="1">
    <citation type="submission" date="2022-12" db="EMBL/GenBank/DDBJ databases">
        <title>Clostridium sp. nov., isolated from industrial wastewater.</title>
        <authorList>
            <person name="Jiayan W."/>
        </authorList>
    </citation>
    <scope>NUCLEOTIDE SEQUENCE</scope>
    <source>
        <strain evidence="5">ZC22-4</strain>
    </source>
</reference>
<keyword evidence="5" id="KW-0032">Aminotransferase</keyword>
<dbReference type="InterPro" id="IPR054542">
    <property type="entry name" value="Cys_met_metab_PP"/>
</dbReference>
<evidence type="ECO:0000256" key="1">
    <source>
        <dbReference type="ARBA" id="ARBA00001933"/>
    </source>
</evidence>
<dbReference type="Gene3D" id="3.90.1150.10">
    <property type="entry name" value="Aspartate Aminotransferase, domain 1"/>
    <property type="match status" value="1"/>
</dbReference>
<dbReference type="CDD" id="cd00614">
    <property type="entry name" value="CGS_like"/>
    <property type="match status" value="1"/>
</dbReference>
<comment type="cofactor">
    <cofactor evidence="1 4">
        <name>pyridoxal 5'-phosphate</name>
        <dbReference type="ChEBI" id="CHEBI:597326"/>
    </cofactor>
</comment>